<dbReference type="PANTHER" id="PTHR33481">
    <property type="entry name" value="REVERSE TRANSCRIPTASE"/>
    <property type="match status" value="1"/>
</dbReference>
<protein>
    <recommendedName>
        <fullName evidence="5">RNase H type-1 domain-containing protein</fullName>
    </recommendedName>
</protein>
<keyword evidence="4" id="KW-1185">Reference proteome</keyword>
<comment type="caution">
    <text evidence="3">The sequence shown here is derived from an EMBL/GenBank/DDBJ whole genome shotgun (WGS) entry which is preliminary data.</text>
</comment>
<reference evidence="3" key="1">
    <citation type="submission" date="2014-01" db="EMBL/GenBank/DDBJ databases">
        <title>The genome of the white-rot fungus Pycnoporus cinnabarinus: a basidiomycete model with a versatile arsenal for lignocellulosic biomass breakdown.</title>
        <authorList>
            <person name="Levasseur A."/>
            <person name="Lomascolo A."/>
            <person name="Ruiz-Duenas F.J."/>
            <person name="Uzan E."/>
            <person name="Piumi F."/>
            <person name="Kues U."/>
            <person name="Ram A.F.J."/>
            <person name="Murat C."/>
            <person name="Haon M."/>
            <person name="Benoit I."/>
            <person name="Arfi Y."/>
            <person name="Chevret D."/>
            <person name="Drula E."/>
            <person name="Kwon M.J."/>
            <person name="Gouret P."/>
            <person name="Lesage-Meessen L."/>
            <person name="Lombard V."/>
            <person name="Mariette J."/>
            <person name="Noirot C."/>
            <person name="Park J."/>
            <person name="Patyshakuliyeva A."/>
            <person name="Wieneger R.A.B."/>
            <person name="Wosten H.A.B."/>
            <person name="Martin F."/>
            <person name="Coutinho P.M."/>
            <person name="de Vries R."/>
            <person name="Martinez A.T."/>
            <person name="Klopp C."/>
            <person name="Pontarotti P."/>
            <person name="Henrissat B."/>
            <person name="Record E."/>
        </authorList>
    </citation>
    <scope>NUCLEOTIDE SEQUENCE [LARGE SCALE GENOMIC DNA]</scope>
    <source>
        <strain evidence="3">BRFM137</strain>
    </source>
</reference>
<dbReference type="EMBL" id="CCBP010000604">
    <property type="protein sequence ID" value="CDO78032.1"/>
    <property type="molecule type" value="Genomic_DNA"/>
</dbReference>
<evidence type="ECO:0000259" key="2">
    <source>
        <dbReference type="PROSITE" id="PS50879"/>
    </source>
</evidence>
<dbReference type="InterPro" id="IPR002156">
    <property type="entry name" value="RNaseH_domain"/>
</dbReference>
<dbReference type="CDD" id="cd01650">
    <property type="entry name" value="RT_nLTR_like"/>
    <property type="match status" value="1"/>
</dbReference>
<evidence type="ECO:0000259" key="1">
    <source>
        <dbReference type="PROSITE" id="PS50878"/>
    </source>
</evidence>
<feature type="domain" description="Reverse transcriptase" evidence="1">
    <location>
        <begin position="506"/>
        <end position="786"/>
    </location>
</feature>
<dbReference type="InterPro" id="IPR036691">
    <property type="entry name" value="Endo/exonu/phosph_ase_sf"/>
</dbReference>
<evidence type="ECO:0000313" key="3">
    <source>
        <dbReference type="EMBL" id="CDO78032.1"/>
    </source>
</evidence>
<dbReference type="STRING" id="5643.A0A060SU05"/>
<feature type="domain" description="RNase H type-1" evidence="2">
    <location>
        <begin position="994"/>
        <end position="1135"/>
    </location>
</feature>
<dbReference type="PROSITE" id="PS50879">
    <property type="entry name" value="RNASE_H_1"/>
    <property type="match status" value="1"/>
</dbReference>
<dbReference type="HOGENOM" id="CLU_000680_23_3_1"/>
<dbReference type="InterPro" id="IPR036397">
    <property type="entry name" value="RNaseH_sf"/>
</dbReference>
<dbReference type="OrthoDB" id="2745559at2759"/>
<dbReference type="SUPFAM" id="SSF56672">
    <property type="entry name" value="DNA/RNA polymerases"/>
    <property type="match status" value="1"/>
</dbReference>
<dbReference type="InterPro" id="IPR005135">
    <property type="entry name" value="Endo/exonuclease/phosphatase"/>
</dbReference>
<organism evidence="3 4">
    <name type="scientific">Pycnoporus cinnabarinus</name>
    <name type="common">Cinnabar-red polypore</name>
    <name type="synonym">Trametes cinnabarina</name>
    <dbReference type="NCBI Taxonomy" id="5643"/>
    <lineage>
        <taxon>Eukaryota</taxon>
        <taxon>Fungi</taxon>
        <taxon>Dikarya</taxon>
        <taxon>Basidiomycota</taxon>
        <taxon>Agaricomycotina</taxon>
        <taxon>Agaricomycetes</taxon>
        <taxon>Polyporales</taxon>
        <taxon>Polyporaceae</taxon>
        <taxon>Trametes</taxon>
    </lineage>
</organism>
<evidence type="ECO:0000313" key="4">
    <source>
        <dbReference type="Proteomes" id="UP000029665"/>
    </source>
</evidence>
<gene>
    <name evidence="3" type="ORF">BN946_scf184648.g4</name>
</gene>
<dbReference type="Pfam" id="PF14529">
    <property type="entry name" value="Exo_endo_phos_2"/>
    <property type="match status" value="1"/>
</dbReference>
<proteinExistence type="predicted"/>
<dbReference type="InterPro" id="IPR000477">
    <property type="entry name" value="RT_dom"/>
</dbReference>
<accession>A0A060SU05</accession>
<evidence type="ECO:0008006" key="5">
    <source>
        <dbReference type="Google" id="ProtNLM"/>
    </source>
</evidence>
<dbReference type="Proteomes" id="UP000029665">
    <property type="component" value="Unassembled WGS sequence"/>
</dbReference>
<dbReference type="GO" id="GO:0003676">
    <property type="term" value="F:nucleic acid binding"/>
    <property type="evidence" value="ECO:0007669"/>
    <property type="project" value="InterPro"/>
</dbReference>
<dbReference type="InterPro" id="IPR043502">
    <property type="entry name" value="DNA/RNA_pol_sf"/>
</dbReference>
<dbReference type="Gene3D" id="3.60.10.10">
    <property type="entry name" value="Endonuclease/exonuclease/phosphatase"/>
    <property type="match status" value="1"/>
</dbReference>
<dbReference type="OMA" id="FFQTHNL"/>
<dbReference type="PANTHER" id="PTHR33481:SF1">
    <property type="entry name" value="ENDONUCLEASE_EXONUCLEASE_PHOSPHATASE DOMAIN-CONTAINING PROTEIN-RELATED"/>
    <property type="match status" value="1"/>
</dbReference>
<dbReference type="GO" id="GO:0004523">
    <property type="term" value="F:RNA-DNA hybrid ribonuclease activity"/>
    <property type="evidence" value="ECO:0007669"/>
    <property type="project" value="InterPro"/>
</dbReference>
<sequence>MNPPNQQPTLRVWQQNLNKSSRSQHDVLNDTSLAEYDILALQEPYLTFLGLTTATPHWRVVYPTPHGGDGARRSRSLLLVNKRLSTNAWNPIPIPHSDITAITVRTGGTAVHLVNLYVDGDHDSAIFAASRATQRLLLSAAGEPHHYLWLGDFNRHHPAWDSPANHHLFTADSLERAEVLIDHLSRFDLQQALPAGIPTLEATRTKNLTRPDNIFVSPGLLAHLRTCEVRRDKRPTKTDHFPISSVFDVPTEAAPGRARKNFRDVNWDDFNNALAARLDARAFPAHIDCTAAFDTMLDHLMQDLQATIAEHVPDTAATPYAKRWWSKDLSKMRKEKEKLGRISHRHQAEATHPSHAEYRRFRNKYADHIQAAKNDYCKAWIDSVDGKTIWDANRFLKRGASDGGGARIPPIWVEGTDGRRRTLNANDEKGVEFHRTFFLPPSTAAVPTGPYPAPSFAFKPISNMQVGRAIAALRTFKAPGPDAIPNEVYKHCADTLTPVLGMLFRATFELHYYPDRWKMSDTVVLQKPGKTDYTVAKAWRPIALLDCMSKILSRCVADVLVFEAEQRALLANLQFGGRAGRTTSDSIHLVAKTIKDAWRRGDVASVVFLDIKSAFPAASSDRLFHNLRSRGVPQEYVDWLKAKLSGRKTLLKFDDYTSDPFNILSGIDQGCPLSVILYAFYNSDLIDSADTSDGEWAVGSMDDIALVVTGKTYPACHNKIRRFMDRDGGALDWSHAHNSAFSLDKFGLLNCKSQPKRIGGLGPSLALSDGTVIEPSDHHHFLGVLVDQALRYKHHVAAVYARGSRLVAQIRRMATARNGLALPVVRRLYLAVVVPSVLYAADTFLTPVRKLPGQSRAHGSVGAVRRLATMQRQALLAMMGALRTAPTDALEAHAQVLPFDLLVDRFCHRAAVRLCTLPSTHPLAPHVQRAGGRFVKAHRSSLHEILDAYRPWLNLKDTERIQPTRLHPRWKPLHHVHVLQDHEAAITDDEVWTQRGDYRVYTDGSDIDGGVGAAALLYIPGQARPRELRLYLGPSTHHTVYEAEIVATILGVELLRRETNCTQRASIALDNMATIQASKLRSTGAARYLTDHFHAAVRALKADRPALRLTLRWVPGHCDVPGNEAADAAAKYAAGGDSSPRMKLPRRLRKPLPQSASRLRQNFKQELESRAAQHWRTSNRGRRLAEIDGGMPSKKFGALTAGIPRRHANLLVQLRTNHVPLQAYLHRIGKTDTPTCPTCSDDPETVNHYLFACPTYALHRAVHFRTFGFSGRTLANVLNSRDALRPLFAYINATGRFRFVFGDLPDPCPDDDNTD</sequence>
<dbReference type="Pfam" id="PF00078">
    <property type="entry name" value="RVT_1"/>
    <property type="match status" value="1"/>
</dbReference>
<dbReference type="SUPFAM" id="SSF53098">
    <property type="entry name" value="Ribonuclease H-like"/>
    <property type="match status" value="1"/>
</dbReference>
<dbReference type="PROSITE" id="PS50878">
    <property type="entry name" value="RT_POL"/>
    <property type="match status" value="1"/>
</dbReference>
<name>A0A060SU05_PYCCI</name>
<dbReference type="CDD" id="cd09276">
    <property type="entry name" value="Rnase_HI_RT_non_LTR"/>
    <property type="match status" value="1"/>
</dbReference>
<dbReference type="SUPFAM" id="SSF56219">
    <property type="entry name" value="DNase I-like"/>
    <property type="match status" value="1"/>
</dbReference>
<dbReference type="Gene3D" id="3.30.420.10">
    <property type="entry name" value="Ribonuclease H-like superfamily/Ribonuclease H"/>
    <property type="match status" value="1"/>
</dbReference>
<dbReference type="InterPro" id="IPR012337">
    <property type="entry name" value="RNaseH-like_sf"/>
</dbReference>